<dbReference type="Gene3D" id="1.10.357.10">
    <property type="entry name" value="Tetracycline Repressor, domain 2"/>
    <property type="match status" value="1"/>
</dbReference>
<feature type="domain" description="HTH tetR-type" evidence="3">
    <location>
        <begin position="1"/>
        <end position="45"/>
    </location>
</feature>
<dbReference type="PANTHER" id="PTHR43479">
    <property type="entry name" value="ACREF/ENVCD OPERON REPRESSOR-RELATED"/>
    <property type="match status" value="1"/>
</dbReference>
<evidence type="ECO:0000259" key="3">
    <source>
        <dbReference type="PROSITE" id="PS50977"/>
    </source>
</evidence>
<evidence type="ECO:0000313" key="4">
    <source>
        <dbReference type="EMBL" id="SCC01354.1"/>
    </source>
</evidence>
<dbReference type="STRING" id="1335309.GA0116948_102404"/>
<evidence type="ECO:0000313" key="5">
    <source>
        <dbReference type="Proteomes" id="UP000242818"/>
    </source>
</evidence>
<gene>
    <name evidence="4" type="ORF">GA0116948_102404</name>
</gene>
<dbReference type="SUPFAM" id="SSF46689">
    <property type="entry name" value="Homeodomain-like"/>
    <property type="match status" value="1"/>
</dbReference>
<organism evidence="4 5">
    <name type="scientific">Chitinophaga costaii</name>
    <dbReference type="NCBI Taxonomy" id="1335309"/>
    <lineage>
        <taxon>Bacteria</taxon>
        <taxon>Pseudomonadati</taxon>
        <taxon>Bacteroidota</taxon>
        <taxon>Chitinophagia</taxon>
        <taxon>Chitinophagales</taxon>
        <taxon>Chitinophagaceae</taxon>
        <taxon>Chitinophaga</taxon>
    </lineage>
</organism>
<evidence type="ECO:0000256" key="2">
    <source>
        <dbReference type="PROSITE-ProRule" id="PRU00335"/>
    </source>
</evidence>
<dbReference type="InterPro" id="IPR050624">
    <property type="entry name" value="HTH-type_Tx_Regulator"/>
</dbReference>
<dbReference type="Proteomes" id="UP000242818">
    <property type="component" value="Unassembled WGS sequence"/>
</dbReference>
<sequence>MHGFRRVTIDDIAKAIGKARSSLYYYYKTKEEILDAVMANEIKELMAAIVTAVKQAPTSEEKIKVFFQTKLKIILGKKGFFNALDEGMDSTELFGYQKIKMAVHQQIWEQETALLSQLIREEISRGEFTKQSQKDQEELIFVLHCSLRGLKREMVIRNDFGRITSSIRILIRSIMEGIKV</sequence>
<dbReference type="AlphaFoldDB" id="A0A1C4B3I0"/>
<keyword evidence="5" id="KW-1185">Reference proteome</keyword>
<dbReference type="Gene3D" id="1.10.10.60">
    <property type="entry name" value="Homeodomain-like"/>
    <property type="match status" value="1"/>
</dbReference>
<dbReference type="Pfam" id="PF00440">
    <property type="entry name" value="TetR_N"/>
    <property type="match status" value="1"/>
</dbReference>
<accession>A0A1C4B3I0</accession>
<protein>
    <submittedName>
        <fullName evidence="4">Transcriptional regulator, TetR family</fullName>
    </submittedName>
</protein>
<name>A0A1C4B3I0_9BACT</name>
<dbReference type="GO" id="GO:0003677">
    <property type="term" value="F:DNA binding"/>
    <property type="evidence" value="ECO:0007669"/>
    <property type="project" value="UniProtKB-UniRule"/>
</dbReference>
<proteinExistence type="predicted"/>
<dbReference type="PROSITE" id="PS50977">
    <property type="entry name" value="HTH_TETR_2"/>
    <property type="match status" value="1"/>
</dbReference>
<dbReference type="InterPro" id="IPR009057">
    <property type="entry name" value="Homeodomain-like_sf"/>
</dbReference>
<dbReference type="InterPro" id="IPR001647">
    <property type="entry name" value="HTH_TetR"/>
</dbReference>
<reference evidence="4 5" key="1">
    <citation type="submission" date="2016-08" db="EMBL/GenBank/DDBJ databases">
        <authorList>
            <person name="Seilhamer J.J."/>
        </authorList>
    </citation>
    <scope>NUCLEOTIDE SEQUENCE [LARGE SCALE GENOMIC DNA]</scope>
    <source>
        <strain evidence="4 5">A37T2</strain>
    </source>
</reference>
<evidence type="ECO:0000256" key="1">
    <source>
        <dbReference type="ARBA" id="ARBA00023125"/>
    </source>
</evidence>
<dbReference type="PANTHER" id="PTHR43479:SF11">
    <property type="entry name" value="ACREF_ENVCD OPERON REPRESSOR-RELATED"/>
    <property type="match status" value="1"/>
</dbReference>
<keyword evidence="1 2" id="KW-0238">DNA-binding</keyword>
<dbReference type="EMBL" id="FMAR01000002">
    <property type="protein sequence ID" value="SCC01354.1"/>
    <property type="molecule type" value="Genomic_DNA"/>
</dbReference>
<feature type="DNA-binding region" description="H-T-H motif" evidence="2">
    <location>
        <begin position="8"/>
        <end position="27"/>
    </location>
</feature>